<feature type="signal peptide" evidence="2">
    <location>
        <begin position="1"/>
        <end position="23"/>
    </location>
</feature>
<dbReference type="InParanoid" id="A0A409VY70"/>
<evidence type="ECO:0000313" key="4">
    <source>
        <dbReference type="Proteomes" id="UP000284706"/>
    </source>
</evidence>
<reference evidence="3 4" key="1">
    <citation type="journal article" date="2018" name="Evol. Lett.">
        <title>Horizontal gene cluster transfer increased hallucinogenic mushroom diversity.</title>
        <authorList>
            <person name="Reynolds H.T."/>
            <person name="Vijayakumar V."/>
            <person name="Gluck-Thaler E."/>
            <person name="Korotkin H.B."/>
            <person name="Matheny P.B."/>
            <person name="Slot J.C."/>
        </authorList>
    </citation>
    <scope>NUCLEOTIDE SEQUENCE [LARGE SCALE GENOMIC DNA]</scope>
    <source>
        <strain evidence="3 4">SRW20</strain>
    </source>
</reference>
<feature type="chain" id="PRO_5019454128" evidence="2">
    <location>
        <begin position="24"/>
        <end position="191"/>
    </location>
</feature>
<dbReference type="EMBL" id="NHYE01005512">
    <property type="protein sequence ID" value="PPQ71208.1"/>
    <property type="molecule type" value="Genomic_DNA"/>
</dbReference>
<dbReference type="Proteomes" id="UP000284706">
    <property type="component" value="Unassembled WGS sequence"/>
</dbReference>
<sequence length="191" mass="21108">MLQPLFFSISALGVFSLIVPVLSAPAVNVKPDLQRSPSMVSTATLGTSSSSAAWSPSSTASLPFLYGKLADKFFRINDAYQGFKSYVLPDDAMPVVGPSYSSDHHQPHHHDHRLLGHSQSQSHDQKTNHHQHEHDVSDSYYGPPVPPSEYQHPKRPLFRPFASWSNKAKAYSFKDCLSTVKNVGKHVAKEA</sequence>
<comment type="caution">
    <text evidence="3">The sequence shown here is derived from an EMBL/GenBank/DDBJ whole genome shotgun (WGS) entry which is preliminary data.</text>
</comment>
<gene>
    <name evidence="3" type="ORF">CVT26_011021</name>
</gene>
<evidence type="ECO:0000256" key="1">
    <source>
        <dbReference type="SAM" id="MobiDB-lite"/>
    </source>
</evidence>
<organism evidence="3 4">
    <name type="scientific">Gymnopilus dilepis</name>
    <dbReference type="NCBI Taxonomy" id="231916"/>
    <lineage>
        <taxon>Eukaryota</taxon>
        <taxon>Fungi</taxon>
        <taxon>Dikarya</taxon>
        <taxon>Basidiomycota</taxon>
        <taxon>Agaricomycotina</taxon>
        <taxon>Agaricomycetes</taxon>
        <taxon>Agaricomycetidae</taxon>
        <taxon>Agaricales</taxon>
        <taxon>Agaricineae</taxon>
        <taxon>Hymenogastraceae</taxon>
        <taxon>Gymnopilus</taxon>
    </lineage>
</organism>
<evidence type="ECO:0000256" key="2">
    <source>
        <dbReference type="SAM" id="SignalP"/>
    </source>
</evidence>
<keyword evidence="4" id="KW-1185">Reference proteome</keyword>
<feature type="compositionally biased region" description="Basic and acidic residues" evidence="1">
    <location>
        <begin position="123"/>
        <end position="137"/>
    </location>
</feature>
<name>A0A409VY70_9AGAR</name>
<protein>
    <submittedName>
        <fullName evidence="3">Uncharacterized protein</fullName>
    </submittedName>
</protein>
<proteinExistence type="predicted"/>
<keyword evidence="2" id="KW-0732">Signal</keyword>
<feature type="region of interest" description="Disordered" evidence="1">
    <location>
        <begin position="97"/>
        <end position="151"/>
    </location>
</feature>
<dbReference type="AlphaFoldDB" id="A0A409VY70"/>
<evidence type="ECO:0000313" key="3">
    <source>
        <dbReference type="EMBL" id="PPQ71208.1"/>
    </source>
</evidence>
<accession>A0A409VY70</accession>